<gene>
    <name evidence="1" type="ORF">ERS132393_01077</name>
</gene>
<dbReference type="AlphaFoldDB" id="A0A0Z8ERN4"/>
<dbReference type="RefSeq" id="WP_044671250.1">
    <property type="nucleotide sequence ID" value="NZ_CEDJ01000098.1"/>
</dbReference>
<dbReference type="EMBL" id="FIGG01000003">
    <property type="protein sequence ID" value="CYU64070.1"/>
    <property type="molecule type" value="Genomic_DNA"/>
</dbReference>
<dbReference type="Proteomes" id="UP000072530">
    <property type="component" value="Unassembled WGS sequence"/>
</dbReference>
<organism evidence="1 2">
    <name type="scientific">Streptococcus suis</name>
    <dbReference type="NCBI Taxonomy" id="1307"/>
    <lineage>
        <taxon>Bacteria</taxon>
        <taxon>Bacillati</taxon>
        <taxon>Bacillota</taxon>
        <taxon>Bacilli</taxon>
        <taxon>Lactobacillales</taxon>
        <taxon>Streptococcaceae</taxon>
        <taxon>Streptococcus</taxon>
    </lineage>
</organism>
<name>A0A0Z8ERN4_STRSU</name>
<protein>
    <submittedName>
        <fullName evidence="1">Uncharacterized protein</fullName>
    </submittedName>
</protein>
<evidence type="ECO:0000313" key="2">
    <source>
        <dbReference type="Proteomes" id="UP000072530"/>
    </source>
</evidence>
<proteinExistence type="predicted"/>
<reference evidence="1 2" key="1">
    <citation type="submission" date="2016-02" db="EMBL/GenBank/DDBJ databases">
        <authorList>
            <consortium name="Pathogen Informatics"/>
        </authorList>
    </citation>
    <scope>NUCLEOTIDE SEQUENCE [LARGE SCALE GENOMIC DNA]</scope>
    <source>
        <strain evidence="1 2">LSS31</strain>
    </source>
</reference>
<evidence type="ECO:0000313" key="1">
    <source>
        <dbReference type="EMBL" id="CYU64070.1"/>
    </source>
</evidence>
<sequence>MENKLLYELPMFSTLLSEAPRIEFKGMDVYITLKGYDCDDNFFEVLLKFYSVFQFVKTYSHFEGPPFSYDCVEEVTDSKILKILEERNSILFEEIKKEGGLKHFILLLDSNDGYQIIGKDFEVLEL</sequence>
<accession>A0A0Z8ERN4</accession>